<evidence type="ECO:0000259" key="5">
    <source>
        <dbReference type="PROSITE" id="PS50893"/>
    </source>
</evidence>
<evidence type="ECO:0000256" key="4">
    <source>
        <dbReference type="ARBA" id="ARBA00022840"/>
    </source>
</evidence>
<organism evidence="6">
    <name type="scientific">Blautia hansenii</name>
    <name type="common">Ruminococcus hansenii</name>
    <dbReference type="NCBI Taxonomy" id="1322"/>
    <lineage>
        <taxon>Bacteria</taxon>
        <taxon>Bacillati</taxon>
        <taxon>Bacillota</taxon>
        <taxon>Clostridia</taxon>
        <taxon>Lachnospirales</taxon>
        <taxon>Lachnospiraceae</taxon>
        <taxon>Blautia</taxon>
    </lineage>
</organism>
<dbReference type="InterPro" id="IPR017871">
    <property type="entry name" value="ABC_transporter-like_CS"/>
</dbReference>
<evidence type="ECO:0000256" key="3">
    <source>
        <dbReference type="ARBA" id="ARBA00022741"/>
    </source>
</evidence>
<keyword evidence="3" id="KW-0547">Nucleotide-binding</keyword>
<dbReference type="GO" id="GO:0005524">
    <property type="term" value="F:ATP binding"/>
    <property type="evidence" value="ECO:0007669"/>
    <property type="project" value="UniProtKB-KW"/>
</dbReference>
<feature type="domain" description="ABC transporter" evidence="5">
    <location>
        <begin position="7"/>
        <end position="218"/>
    </location>
</feature>
<comment type="similarity">
    <text evidence="1">Belongs to the ABC transporter superfamily.</text>
</comment>
<evidence type="ECO:0000313" key="6">
    <source>
        <dbReference type="EMBL" id="VYT00169.1"/>
    </source>
</evidence>
<dbReference type="InterPro" id="IPR027417">
    <property type="entry name" value="P-loop_NTPase"/>
</dbReference>
<evidence type="ECO:0000256" key="2">
    <source>
        <dbReference type="ARBA" id="ARBA00022448"/>
    </source>
</evidence>
<dbReference type="PANTHER" id="PTHR43335:SF4">
    <property type="entry name" value="ABC TRANSPORTER, ATP-BINDING PROTEIN"/>
    <property type="match status" value="1"/>
</dbReference>
<keyword evidence="2" id="KW-0813">Transport</keyword>
<evidence type="ECO:0000256" key="1">
    <source>
        <dbReference type="ARBA" id="ARBA00005417"/>
    </source>
</evidence>
<dbReference type="PROSITE" id="PS50893">
    <property type="entry name" value="ABC_TRANSPORTER_2"/>
    <property type="match status" value="1"/>
</dbReference>
<accession>A0A6N2T5X1</accession>
<dbReference type="Gene3D" id="3.40.50.300">
    <property type="entry name" value="P-loop containing nucleotide triphosphate hydrolases"/>
    <property type="match status" value="1"/>
</dbReference>
<dbReference type="SMART" id="SM00382">
    <property type="entry name" value="AAA"/>
    <property type="match status" value="1"/>
</dbReference>
<dbReference type="Pfam" id="PF00005">
    <property type="entry name" value="ABC_tran"/>
    <property type="match status" value="1"/>
</dbReference>
<dbReference type="AlphaFoldDB" id="A0A6N2T5X1"/>
<keyword evidence="4 6" id="KW-0067">ATP-binding</keyword>
<dbReference type="InterPro" id="IPR003439">
    <property type="entry name" value="ABC_transporter-like_ATP-bd"/>
</dbReference>
<dbReference type="EMBL" id="CACRSY010000009">
    <property type="protein sequence ID" value="VYT00169.1"/>
    <property type="molecule type" value="Genomic_DNA"/>
</dbReference>
<dbReference type="RefSeq" id="WP_009247136.1">
    <property type="nucleotide sequence ID" value="NZ_CACRSY010000009.1"/>
</dbReference>
<sequence>MDTEATIVVENLDKRFKNQSVLKNVNVKFSKGNIYGIIGRNGSGKTILLKCICGFLRPTAGTVSVNNKIVGQDIDFPQKLGFIIETPGFLMNYSGYKNLKYLASIQKNIDDEEIKESMSLVGLDSADKKHVGKYSLGMRQRLGIAQAIMEKPDILILDEPMNGLDKNGVQEMRELFLQMKSEGKLILLTSHNREDIEVLCDEVYEMEDGILTKKQGAVG</sequence>
<dbReference type="PROSITE" id="PS00211">
    <property type="entry name" value="ABC_TRANSPORTER_1"/>
    <property type="match status" value="1"/>
</dbReference>
<protein>
    <submittedName>
        <fullName evidence="6">Putative ABC transporter ATP-binding protein YxlF</fullName>
        <ecNumber evidence="6">3.6.3.-</ecNumber>
    </submittedName>
</protein>
<dbReference type="EC" id="3.6.3.-" evidence="6"/>
<dbReference type="GO" id="GO:0016887">
    <property type="term" value="F:ATP hydrolysis activity"/>
    <property type="evidence" value="ECO:0007669"/>
    <property type="project" value="InterPro"/>
</dbReference>
<proteinExistence type="inferred from homology"/>
<reference evidence="6" key="1">
    <citation type="submission" date="2019-11" db="EMBL/GenBank/DDBJ databases">
        <authorList>
            <person name="Feng L."/>
        </authorList>
    </citation>
    <scope>NUCLEOTIDE SEQUENCE</scope>
    <source>
        <strain evidence="6">BhanseniiLFYP23</strain>
    </source>
</reference>
<name>A0A6N2T5X1_BLAHA</name>
<dbReference type="InterPro" id="IPR003593">
    <property type="entry name" value="AAA+_ATPase"/>
</dbReference>
<dbReference type="PANTHER" id="PTHR43335">
    <property type="entry name" value="ABC TRANSPORTER, ATP-BINDING PROTEIN"/>
    <property type="match status" value="1"/>
</dbReference>
<dbReference type="SUPFAM" id="SSF52540">
    <property type="entry name" value="P-loop containing nucleoside triphosphate hydrolases"/>
    <property type="match status" value="1"/>
</dbReference>
<gene>
    <name evidence="6" type="primary">yxlF_5</name>
    <name evidence="6" type="ORF">BHLFYP23_02410</name>
</gene>
<keyword evidence="6" id="KW-0378">Hydrolase</keyword>